<dbReference type="GO" id="GO:0046872">
    <property type="term" value="F:metal ion binding"/>
    <property type="evidence" value="ECO:0007669"/>
    <property type="project" value="UniProtKB-KW"/>
</dbReference>
<comment type="cofactor">
    <cofactor evidence="5">
        <name>[2Fe-2S] cluster</name>
        <dbReference type="ChEBI" id="CHEBI:190135"/>
    </cofactor>
</comment>
<dbReference type="Proteomes" id="UP000319865">
    <property type="component" value="Unassembled WGS sequence"/>
</dbReference>
<dbReference type="InterPro" id="IPR036922">
    <property type="entry name" value="Rieske_2Fe-2S_sf"/>
</dbReference>
<evidence type="ECO:0000259" key="7">
    <source>
        <dbReference type="PROSITE" id="PS51296"/>
    </source>
</evidence>
<keyword evidence="3" id="KW-0408">Iron</keyword>
<dbReference type="SUPFAM" id="SSF50022">
    <property type="entry name" value="ISP domain"/>
    <property type="match status" value="1"/>
</dbReference>
<organism evidence="8 9">
    <name type="scientific">Blastococcus colisei</name>
    <dbReference type="NCBI Taxonomy" id="1564162"/>
    <lineage>
        <taxon>Bacteria</taxon>
        <taxon>Bacillati</taxon>
        <taxon>Actinomycetota</taxon>
        <taxon>Actinomycetes</taxon>
        <taxon>Geodermatophilales</taxon>
        <taxon>Geodermatophilaceae</taxon>
        <taxon>Blastococcus</taxon>
    </lineage>
</organism>
<proteinExistence type="inferred from homology"/>
<dbReference type="PANTHER" id="PTHR21496:SF0">
    <property type="entry name" value="RIESKE DOMAIN-CONTAINING PROTEIN"/>
    <property type="match status" value="1"/>
</dbReference>
<evidence type="ECO:0000256" key="3">
    <source>
        <dbReference type="ARBA" id="ARBA00023004"/>
    </source>
</evidence>
<evidence type="ECO:0000256" key="4">
    <source>
        <dbReference type="ARBA" id="ARBA00023014"/>
    </source>
</evidence>
<comment type="similarity">
    <text evidence="6">Belongs to the bacterial ring-hydroxylating dioxygenase ferredoxin component family.</text>
</comment>
<evidence type="ECO:0000256" key="1">
    <source>
        <dbReference type="ARBA" id="ARBA00022714"/>
    </source>
</evidence>
<dbReference type="InterPro" id="IPR017941">
    <property type="entry name" value="Rieske_2Fe-2S"/>
</dbReference>
<dbReference type="GO" id="GO:0004497">
    <property type="term" value="F:monooxygenase activity"/>
    <property type="evidence" value="ECO:0007669"/>
    <property type="project" value="UniProtKB-ARBA"/>
</dbReference>
<comment type="caution">
    <text evidence="8">The sequence shown here is derived from an EMBL/GenBank/DDBJ whole genome shotgun (WGS) entry which is preliminary data.</text>
</comment>
<feature type="domain" description="Rieske" evidence="7">
    <location>
        <begin position="66"/>
        <end position="161"/>
    </location>
</feature>
<gene>
    <name evidence="8" type="ORF">FHU33_1543</name>
</gene>
<keyword evidence="9" id="KW-1185">Reference proteome</keyword>
<dbReference type="OrthoDB" id="147178at2"/>
<evidence type="ECO:0000313" key="9">
    <source>
        <dbReference type="Proteomes" id="UP000319865"/>
    </source>
</evidence>
<dbReference type="PROSITE" id="PS51296">
    <property type="entry name" value="RIESKE"/>
    <property type="match status" value="1"/>
</dbReference>
<dbReference type="EMBL" id="VFQE01000001">
    <property type="protein sequence ID" value="TQN42149.1"/>
    <property type="molecule type" value="Genomic_DNA"/>
</dbReference>
<keyword evidence="2" id="KW-0479">Metal-binding</keyword>
<dbReference type="PANTHER" id="PTHR21496">
    <property type="entry name" value="FERREDOXIN-RELATED"/>
    <property type="match status" value="1"/>
</dbReference>
<evidence type="ECO:0000313" key="8">
    <source>
        <dbReference type="EMBL" id="TQN42149.1"/>
    </source>
</evidence>
<reference evidence="8 9" key="1">
    <citation type="submission" date="2019-06" db="EMBL/GenBank/DDBJ databases">
        <title>Sequencing the genomes of 1000 actinobacteria strains.</title>
        <authorList>
            <person name="Klenk H.-P."/>
        </authorList>
    </citation>
    <scope>NUCLEOTIDE SEQUENCE [LARGE SCALE GENOMIC DNA]</scope>
    <source>
        <strain evidence="8 9">DSM 46837</strain>
    </source>
</reference>
<evidence type="ECO:0000256" key="2">
    <source>
        <dbReference type="ARBA" id="ARBA00022723"/>
    </source>
</evidence>
<sequence length="181" mass="19580">MNGTALALYTWSLSDRKLGRAARARASAAAGYAITLASAYLGGVLSYRYRLDTDHSDRSNEPRRFVPVADESELVDGQPVGVDVDGVPLVLVATDGAVRAVGGRCPHMGGPLGEGWLHRGELVCPWHGSRFHLDTGEPAQGPSTAPLPCYETRTRDGRVEVRRRARWRTPTAITSVEEASR</sequence>
<name>A0A543PDL9_9ACTN</name>
<dbReference type="RefSeq" id="WP_142024807.1">
    <property type="nucleotide sequence ID" value="NZ_VFQE01000001.1"/>
</dbReference>
<dbReference type="AlphaFoldDB" id="A0A543PDL9"/>
<keyword evidence="1" id="KW-0001">2Fe-2S</keyword>
<dbReference type="Gene3D" id="2.102.10.10">
    <property type="entry name" value="Rieske [2Fe-2S] iron-sulphur domain"/>
    <property type="match status" value="1"/>
</dbReference>
<dbReference type="GO" id="GO:0051537">
    <property type="term" value="F:2 iron, 2 sulfur cluster binding"/>
    <property type="evidence" value="ECO:0007669"/>
    <property type="project" value="UniProtKB-KW"/>
</dbReference>
<protein>
    <submittedName>
        <fullName evidence="8">Nitrite reductase/ring-hydroxylating ferredoxin subunit</fullName>
    </submittedName>
</protein>
<evidence type="ECO:0000256" key="5">
    <source>
        <dbReference type="ARBA" id="ARBA00034078"/>
    </source>
</evidence>
<dbReference type="Pfam" id="PF00355">
    <property type="entry name" value="Rieske"/>
    <property type="match status" value="1"/>
</dbReference>
<accession>A0A543PDL9</accession>
<dbReference type="GO" id="GO:0016705">
    <property type="term" value="F:oxidoreductase activity, acting on paired donors, with incorporation or reduction of molecular oxygen"/>
    <property type="evidence" value="ECO:0007669"/>
    <property type="project" value="UniProtKB-ARBA"/>
</dbReference>
<evidence type="ECO:0000256" key="6">
    <source>
        <dbReference type="ARBA" id="ARBA00038001"/>
    </source>
</evidence>
<keyword evidence="4" id="KW-0411">Iron-sulfur</keyword>